<dbReference type="InterPro" id="IPR036525">
    <property type="entry name" value="Tubulin/FtsZ_GTPase_sf"/>
</dbReference>
<feature type="compositionally biased region" description="Basic and acidic residues" evidence="2">
    <location>
        <begin position="446"/>
        <end position="461"/>
    </location>
</feature>
<evidence type="ECO:0000313" key="3">
    <source>
        <dbReference type="Proteomes" id="UP001652660"/>
    </source>
</evidence>
<dbReference type="GeneID" id="113715487"/>
<dbReference type="Gene3D" id="3.40.50.1440">
    <property type="entry name" value="Tubulin/FtsZ, GTPase domain"/>
    <property type="match status" value="1"/>
</dbReference>
<dbReference type="SMART" id="SM00698">
    <property type="entry name" value="MORN"/>
    <property type="match status" value="4"/>
</dbReference>
<accession>A0ABM4W479</accession>
<dbReference type="InterPro" id="IPR003409">
    <property type="entry name" value="MORN"/>
</dbReference>
<evidence type="ECO:0000313" key="4">
    <source>
        <dbReference type="RefSeq" id="XP_071926587.1"/>
    </source>
</evidence>
<gene>
    <name evidence="4" type="primary">LOC113715487</name>
</gene>
<dbReference type="PANTHER" id="PTHR43215">
    <property type="entry name" value="RADIAL SPOKE HEAD 1 HOMOLOG"/>
    <property type="match status" value="1"/>
</dbReference>
<evidence type="ECO:0000256" key="2">
    <source>
        <dbReference type="SAM" id="MobiDB-lite"/>
    </source>
</evidence>
<evidence type="ECO:0000256" key="1">
    <source>
        <dbReference type="ARBA" id="ARBA00022737"/>
    </source>
</evidence>
<dbReference type="Pfam" id="PF02493">
    <property type="entry name" value="MORN"/>
    <property type="match status" value="4"/>
</dbReference>
<reference evidence="4" key="1">
    <citation type="submission" date="2025-08" db="UniProtKB">
        <authorList>
            <consortium name="RefSeq"/>
        </authorList>
    </citation>
    <scope>IDENTIFICATION</scope>
    <source>
        <tissue evidence="4">Leaves</tissue>
    </source>
</reference>
<dbReference type="SUPFAM" id="SSF52490">
    <property type="entry name" value="Tubulin nucleotide-binding domain-like"/>
    <property type="match status" value="1"/>
</dbReference>
<name>A0ABM4W479_COFAR</name>
<protein>
    <submittedName>
        <fullName evidence="4">Protein ACCUMULATION AND REPLICATION OF CHLOROPLASTS 3, chloroplastic-like isoform X1</fullName>
    </submittedName>
</protein>
<dbReference type="PANTHER" id="PTHR43215:SF15">
    <property type="entry name" value="PROTEIN ACCUMULATION AND REPLICATION OF CHLOROPLASTS 3, CHLOROPLASTIC"/>
    <property type="match status" value="1"/>
</dbReference>
<dbReference type="RefSeq" id="XP_071926587.1">
    <property type="nucleotide sequence ID" value="XM_072070486.1"/>
</dbReference>
<organism evidence="3 4">
    <name type="scientific">Coffea arabica</name>
    <name type="common">Arabian coffee</name>
    <dbReference type="NCBI Taxonomy" id="13443"/>
    <lineage>
        <taxon>Eukaryota</taxon>
        <taxon>Viridiplantae</taxon>
        <taxon>Streptophyta</taxon>
        <taxon>Embryophyta</taxon>
        <taxon>Tracheophyta</taxon>
        <taxon>Spermatophyta</taxon>
        <taxon>Magnoliopsida</taxon>
        <taxon>eudicotyledons</taxon>
        <taxon>Gunneridae</taxon>
        <taxon>Pentapetalae</taxon>
        <taxon>asterids</taxon>
        <taxon>lamiids</taxon>
        <taxon>Gentianales</taxon>
        <taxon>Rubiaceae</taxon>
        <taxon>Ixoroideae</taxon>
        <taxon>Gardenieae complex</taxon>
        <taxon>Bertiereae - Coffeeae clade</taxon>
        <taxon>Coffeeae</taxon>
        <taxon>Coffea</taxon>
    </lineage>
</organism>
<dbReference type="SUPFAM" id="SSF82185">
    <property type="entry name" value="Histone H3 K4-specific methyltransferase SET7/9 N-terminal domain"/>
    <property type="match status" value="1"/>
</dbReference>
<keyword evidence="1" id="KW-0677">Repeat</keyword>
<feature type="region of interest" description="Disordered" evidence="2">
    <location>
        <begin position="438"/>
        <end position="463"/>
    </location>
</feature>
<dbReference type="Gene3D" id="2.20.110.10">
    <property type="entry name" value="Histone H3 K4-specific methyltransferase SET7/9 N-terminal domain"/>
    <property type="match status" value="2"/>
</dbReference>
<dbReference type="Proteomes" id="UP001652660">
    <property type="component" value="Chromosome 11c"/>
</dbReference>
<keyword evidence="3" id="KW-1185">Reference proteome</keyword>
<proteinExistence type="predicted"/>
<sequence>MAFHIPKSIPSSPTPCTFPHPSFLPHNLHYSHYYYRTRFTPISRRKLLRPQLHISNSSKSANSISDEDSKNNRQDSVEYVEVFGIGSRKDAILDFCLNSPFLSPALRFWNIVVKDSTKVQLQQRLSNQDINPLVEAPAQLRQCSKAVILVASAAYGTEDTVALEILGTTKSENGLVVGIILRPFSFEGQRRQAEVNHLVGKLQEHANFYIVIDTDALLEKDLVTLDEALKTSNDAVLMAINAITILIAEKNLKLQEVARNDAKEVKVQELQRIFEACREAKIGFGNGFNIKTSVLRAVFDCPFLGVGVKDSSGTIICILASSGVISNNDAGAIFQSVRLTTECKGEIIMSIVHDSKLESNLIRTTIIAFGCTGHQSTKKMGFLSRLAQQFPFIFNILKNQSPEPQRTTEANLSEPQHFSGVTFSQEHDYMLDKGSLDDTSDASSAYRREVEPSFNSSDRDSSSLSFLSRNYNLSHEQVGVEFADSDSFSLANMPDAEGAPTFREELLIRYRLGADDQKTQEWTQELAGDTETTLTVDSVSVFRLPVGVKHLEQADEYPAHAKHLKRWTREDSRKAQVDTATSVSRDAMGDRGFEATINFNNFSKTRKGNSTNDSNKPGVLSNRAASMLEAERDLPNKKWNPVLQMKYRGGIYHGRIQGGLPEGKGRLSLGDGSIYEGMWRYGKRSGPGTFYFKNGDIYQGSWRDDVMHGKGWFYFRTGDRWFVNFWKGKANGEGRFYSKLGDVFFGHFKDGWRHGHFLCIGIDGTRSREVWEQGVLVSREQLDSDADVA</sequence>